<evidence type="ECO:0000313" key="7">
    <source>
        <dbReference type="EMBL" id="AHN83621.1"/>
    </source>
</evidence>
<proteinExistence type="predicted"/>
<dbReference type="EMBL" id="KJ190158">
    <property type="protein sequence ID" value="AHN83621.1"/>
    <property type="molecule type" value="Genomic_DNA"/>
</dbReference>
<feature type="domain" description="Non-contractile tail sheath TIM barrel" evidence="6">
    <location>
        <begin position="299"/>
        <end position="658"/>
    </location>
</feature>
<evidence type="ECO:0000259" key="4">
    <source>
        <dbReference type="Pfam" id="PF03160"/>
    </source>
</evidence>
<keyword evidence="8" id="KW-1185">Reference proteome</keyword>
<protein>
    <recommendedName>
        <fullName evidence="9">Tail fiber protein</fullName>
    </recommendedName>
</protein>
<evidence type="ECO:0000259" key="6">
    <source>
        <dbReference type="Pfam" id="PF23845"/>
    </source>
</evidence>
<dbReference type="InterPro" id="IPR038081">
    <property type="entry name" value="CalX-like_sf"/>
</dbReference>
<organism evidence="7 8">
    <name type="scientific">Escherichia phage FFH2</name>
    <dbReference type="NCBI Taxonomy" id="1446490"/>
    <lineage>
        <taxon>Viruses</taxon>
        <taxon>Duplodnaviria</taxon>
        <taxon>Heunggongvirae</taxon>
        <taxon>Uroviricota</taxon>
        <taxon>Caudoviricetes</taxon>
        <taxon>Vequintavirinae</taxon>
        <taxon>Vequintavirus</taxon>
        <taxon>Vequintavirus PDX</taxon>
        <taxon>Vequintavirus FFH2</taxon>
    </lineage>
</organism>
<evidence type="ECO:0000256" key="2">
    <source>
        <dbReference type="ARBA" id="ARBA00022737"/>
    </source>
</evidence>
<dbReference type="InterPro" id="IPR057102">
    <property type="entry name" value="NCTSP_N"/>
</dbReference>
<evidence type="ECO:0000256" key="3">
    <source>
        <dbReference type="ARBA" id="ARBA00022837"/>
    </source>
</evidence>
<keyword evidence="2" id="KW-0677">Repeat</keyword>
<evidence type="ECO:0008006" key="9">
    <source>
        <dbReference type="Google" id="ProtNLM"/>
    </source>
</evidence>
<feature type="domain" description="Non-contractile tail sheath N-terminal" evidence="5">
    <location>
        <begin position="108"/>
        <end position="284"/>
    </location>
</feature>
<dbReference type="InterPro" id="IPR003644">
    <property type="entry name" value="Calx_beta"/>
</dbReference>
<evidence type="ECO:0000256" key="1">
    <source>
        <dbReference type="ARBA" id="ARBA00022729"/>
    </source>
</evidence>
<keyword evidence="1" id="KW-0732">Signal</keyword>
<dbReference type="KEGG" id="vg:19486758"/>
<sequence>MATAVFKPYRDYSTMAAQFHYRTVQDTAVPGRDYNHVEGDVTIPIGATSIEIPVEIVDKLPNRLPRSFFMEFSSKSQGVMIGTQRAKCTIVSDENLDRISWDTVEERMFHPRYWVTTTQQTESTCIVADDNCCINRLVSRTYGGMAGCIWETVDKYDHFGIGFDDHYEMRNTKLWFRMSITNASNFSTPEKMIMTVDLVDGTIIYVPLAQYAVSISEDKNVAEIHIDFEDCVGMDQNNNMMGVDPRQVRRILIPLMPKDWVSNSTDPRTENVECELRLDLLQPDTGWKMMQLNNIQVKEHDVGICTAYDDMWNVSPLRVLNNIKRLGYTGTINHYVGMSHYYDYTWSGTQWSINRTGALNAAAYKWHDDFMYNAKRHNFDVMQSVSFELFSDACPLEWTQRDWNDNYAKTGYTPCSYLLSPTIEEGMNFLTAVFKNFASAAMRNNLPVIMQVGEPWWWYNTDTRRPCIYDYPTKQAFYDETGEYALDIGTIDDPKTGGVYDKYVAFCRGKLGARIAAISKAIKAHAASAQMTALLFFPTIMETELTQKLNLADQYKKEAGALDFFCTECYDWVMQGGIEKAKESVNIPIVKLGWQPSEIQYLAGFVPSKELAPVYGYDPTRNYQEFLWRCICGNMATIEYRYPEVKQYVWAYPQVMSDSITVTARDSTVLHMGQVALKGYVEDVVPPDFS</sequence>
<dbReference type="InterPro" id="IPR057122">
    <property type="entry name" value="TIM-barrel_NCTSP"/>
</dbReference>
<dbReference type="GeneID" id="19486758"/>
<feature type="domain" description="Calx-beta" evidence="4">
    <location>
        <begin position="17"/>
        <end position="91"/>
    </location>
</feature>
<dbReference type="RefSeq" id="YP_009030942.1">
    <property type="nucleotide sequence ID" value="NC_024134.1"/>
</dbReference>
<dbReference type="GO" id="GO:0007154">
    <property type="term" value="P:cell communication"/>
    <property type="evidence" value="ECO:0007669"/>
    <property type="project" value="InterPro"/>
</dbReference>
<dbReference type="Pfam" id="PF03160">
    <property type="entry name" value="Calx-beta"/>
    <property type="match status" value="1"/>
</dbReference>
<dbReference type="GO" id="GO:0016020">
    <property type="term" value="C:membrane"/>
    <property type="evidence" value="ECO:0007669"/>
    <property type="project" value="InterPro"/>
</dbReference>
<name>A0A023MH11_9CAUD</name>
<accession>A0A023MH11</accession>
<reference evidence="7 8" key="1">
    <citation type="journal article" date="2014" name="Genome Announc.">
        <title>Complete Genome Sequences of Two Escherichia coli O157:H7 Phages Effective in Limiting Contamination of Food Products.</title>
        <authorList>
            <person name="Hong Y."/>
            <person name="Pan Y."/>
            <person name="Harman N.J."/>
            <person name="Ebner P.D."/>
        </authorList>
    </citation>
    <scope>NUCLEOTIDE SEQUENCE [LARGE SCALE GENOMIC DNA]</scope>
</reference>
<dbReference type="Pfam" id="PF23844">
    <property type="entry name" value="NCTSP_N"/>
    <property type="match status" value="1"/>
</dbReference>
<evidence type="ECO:0000313" key="8">
    <source>
        <dbReference type="Proteomes" id="UP000026907"/>
    </source>
</evidence>
<keyword evidence="3" id="KW-0106">Calcium</keyword>
<dbReference type="Pfam" id="PF23845">
    <property type="entry name" value="TIM-barrel_NCTSP"/>
    <property type="match status" value="1"/>
</dbReference>
<dbReference type="Proteomes" id="UP000026907">
    <property type="component" value="Segment"/>
</dbReference>
<dbReference type="Gene3D" id="2.60.40.2030">
    <property type="match status" value="1"/>
</dbReference>
<dbReference type="SUPFAM" id="SSF141072">
    <property type="entry name" value="CalX-like"/>
    <property type="match status" value="1"/>
</dbReference>
<evidence type="ECO:0000259" key="5">
    <source>
        <dbReference type="Pfam" id="PF23844"/>
    </source>
</evidence>